<evidence type="ECO:0000313" key="1">
    <source>
        <dbReference type="EMBL" id="KAI8026491.1"/>
    </source>
</evidence>
<gene>
    <name evidence="1" type="ORF">LOK49_LG02G01541</name>
</gene>
<dbReference type="EMBL" id="CM045760">
    <property type="protein sequence ID" value="KAI8026491.1"/>
    <property type="molecule type" value="Genomic_DNA"/>
</dbReference>
<accession>A0ACC0IM76</accession>
<name>A0ACC0IM76_9ERIC</name>
<dbReference type="Proteomes" id="UP001060215">
    <property type="component" value="Chromosome 3"/>
</dbReference>
<comment type="caution">
    <text evidence="1">The sequence shown here is derived from an EMBL/GenBank/DDBJ whole genome shotgun (WGS) entry which is preliminary data.</text>
</comment>
<sequence length="93" mass="10712">MPWICYVRPRGMVIWGSFLYLHNDPKRCCFKRLRGINGGGITAEPIVPSIVVLSLKTICMKELCNGQCFGQIHCYILGRIYLDDDNDECWLRS</sequence>
<protein>
    <submittedName>
        <fullName evidence="1">Uncharacterized protein</fullName>
    </submittedName>
</protein>
<reference evidence="1 2" key="1">
    <citation type="journal article" date="2022" name="Plant J.">
        <title>Chromosome-level genome of Camellia lanceoleosa provides a valuable resource for understanding genome evolution and self-incompatibility.</title>
        <authorList>
            <person name="Gong W."/>
            <person name="Xiao S."/>
            <person name="Wang L."/>
            <person name="Liao Z."/>
            <person name="Chang Y."/>
            <person name="Mo W."/>
            <person name="Hu G."/>
            <person name="Li W."/>
            <person name="Zhao G."/>
            <person name="Zhu H."/>
            <person name="Hu X."/>
            <person name="Ji K."/>
            <person name="Xiang X."/>
            <person name="Song Q."/>
            <person name="Yuan D."/>
            <person name="Jin S."/>
            <person name="Zhang L."/>
        </authorList>
    </citation>
    <scope>NUCLEOTIDE SEQUENCE [LARGE SCALE GENOMIC DNA]</scope>
    <source>
        <strain evidence="1">SQ_2022a</strain>
    </source>
</reference>
<proteinExistence type="predicted"/>
<keyword evidence="2" id="KW-1185">Reference proteome</keyword>
<evidence type="ECO:0000313" key="2">
    <source>
        <dbReference type="Proteomes" id="UP001060215"/>
    </source>
</evidence>
<organism evidence="1 2">
    <name type="scientific">Camellia lanceoleosa</name>
    <dbReference type="NCBI Taxonomy" id="1840588"/>
    <lineage>
        <taxon>Eukaryota</taxon>
        <taxon>Viridiplantae</taxon>
        <taxon>Streptophyta</taxon>
        <taxon>Embryophyta</taxon>
        <taxon>Tracheophyta</taxon>
        <taxon>Spermatophyta</taxon>
        <taxon>Magnoliopsida</taxon>
        <taxon>eudicotyledons</taxon>
        <taxon>Gunneridae</taxon>
        <taxon>Pentapetalae</taxon>
        <taxon>asterids</taxon>
        <taxon>Ericales</taxon>
        <taxon>Theaceae</taxon>
        <taxon>Camellia</taxon>
    </lineage>
</organism>